<dbReference type="Proteomes" id="UP000030762">
    <property type="component" value="Unassembled WGS sequence"/>
</dbReference>
<dbReference type="AlphaFoldDB" id="T0Q0R6"/>
<evidence type="ECO:0000313" key="1">
    <source>
        <dbReference type="EMBL" id="EQC28141.1"/>
    </source>
</evidence>
<sequence length="195" mass="20823">MQAADASTALYEATCRHLAETTHYEDVDQGLLSAGPIPSLQVAAFNSLTTTAMVSRQCWSATRRASCLRRLCCCTTMHGFRTRGGTSYPSSWGEVTFNVDGFSTALATSVTIVMAPVTAGHVVVAAFDLVATRPLDEAPPLSLTFEATVGDSMIGFAVHAGVVLDLIDLEHHRHHDGWFIAALMESFDVTAGRCG</sequence>
<dbReference type="VEuPathDB" id="FungiDB:SDRG_14098"/>
<organism evidence="1 2">
    <name type="scientific">Saprolegnia diclina (strain VS20)</name>
    <dbReference type="NCBI Taxonomy" id="1156394"/>
    <lineage>
        <taxon>Eukaryota</taxon>
        <taxon>Sar</taxon>
        <taxon>Stramenopiles</taxon>
        <taxon>Oomycota</taxon>
        <taxon>Saprolegniomycetes</taxon>
        <taxon>Saprolegniales</taxon>
        <taxon>Saprolegniaceae</taxon>
        <taxon>Saprolegnia</taxon>
    </lineage>
</organism>
<keyword evidence="2" id="KW-1185">Reference proteome</keyword>
<dbReference type="InParanoid" id="T0Q0R6"/>
<proteinExistence type="predicted"/>
<evidence type="ECO:0000313" key="2">
    <source>
        <dbReference type="Proteomes" id="UP000030762"/>
    </source>
</evidence>
<gene>
    <name evidence="1" type="ORF">SDRG_14098</name>
</gene>
<dbReference type="EMBL" id="JH767198">
    <property type="protein sequence ID" value="EQC28141.1"/>
    <property type="molecule type" value="Genomic_DNA"/>
</dbReference>
<name>T0Q0R6_SAPDV</name>
<protein>
    <submittedName>
        <fullName evidence="1">Uncharacterized protein</fullName>
    </submittedName>
</protein>
<dbReference type="RefSeq" id="XP_008618427.1">
    <property type="nucleotide sequence ID" value="XM_008620205.1"/>
</dbReference>
<accession>T0Q0R6</accession>
<dbReference type="GeneID" id="19954825"/>
<reference evidence="1 2" key="1">
    <citation type="submission" date="2012-04" db="EMBL/GenBank/DDBJ databases">
        <title>The Genome Sequence of Saprolegnia declina VS20.</title>
        <authorList>
            <consortium name="The Broad Institute Genome Sequencing Platform"/>
            <person name="Russ C."/>
            <person name="Nusbaum C."/>
            <person name="Tyler B."/>
            <person name="van West P."/>
            <person name="Dieguez-Uribeondo J."/>
            <person name="de Bruijn I."/>
            <person name="Tripathy S."/>
            <person name="Jiang R."/>
            <person name="Young S.K."/>
            <person name="Zeng Q."/>
            <person name="Gargeya S."/>
            <person name="Fitzgerald M."/>
            <person name="Haas B."/>
            <person name="Abouelleil A."/>
            <person name="Alvarado L."/>
            <person name="Arachchi H.M."/>
            <person name="Berlin A."/>
            <person name="Chapman S.B."/>
            <person name="Goldberg J."/>
            <person name="Griggs A."/>
            <person name="Gujja S."/>
            <person name="Hansen M."/>
            <person name="Howarth C."/>
            <person name="Imamovic A."/>
            <person name="Larimer J."/>
            <person name="McCowen C."/>
            <person name="Montmayeur A."/>
            <person name="Murphy C."/>
            <person name="Neiman D."/>
            <person name="Pearson M."/>
            <person name="Priest M."/>
            <person name="Roberts A."/>
            <person name="Saif S."/>
            <person name="Shea T."/>
            <person name="Sisk P."/>
            <person name="Sykes S."/>
            <person name="Wortman J."/>
            <person name="Nusbaum C."/>
            <person name="Birren B."/>
        </authorList>
    </citation>
    <scope>NUCLEOTIDE SEQUENCE [LARGE SCALE GENOMIC DNA]</scope>
    <source>
        <strain evidence="1 2">VS20</strain>
    </source>
</reference>